<comment type="subcellular location">
    <subcellularLocation>
        <location evidence="1">Cell membrane</location>
        <topology evidence="1">Multi-pass membrane protein</topology>
    </subcellularLocation>
</comment>
<feature type="transmembrane region" description="Helical" evidence="6">
    <location>
        <begin position="196"/>
        <end position="220"/>
    </location>
</feature>
<feature type="transmembrane region" description="Helical" evidence="6">
    <location>
        <begin position="258"/>
        <end position="280"/>
    </location>
</feature>
<feature type="transmembrane region" description="Helical" evidence="6">
    <location>
        <begin position="67"/>
        <end position="90"/>
    </location>
</feature>
<dbReference type="InterPro" id="IPR037185">
    <property type="entry name" value="EmrE-like"/>
</dbReference>
<gene>
    <name evidence="8" type="ORF">ACFOGP_01155</name>
</gene>
<organism evidence="8 9">
    <name type="scientific">Psychromarinibacter halotolerans</name>
    <dbReference type="NCBI Taxonomy" id="1775175"/>
    <lineage>
        <taxon>Bacteria</taxon>
        <taxon>Pseudomonadati</taxon>
        <taxon>Pseudomonadota</taxon>
        <taxon>Alphaproteobacteria</taxon>
        <taxon>Rhodobacterales</taxon>
        <taxon>Paracoccaceae</taxon>
        <taxon>Psychromarinibacter</taxon>
    </lineage>
</organism>
<feature type="transmembrane region" description="Helical" evidence="6">
    <location>
        <begin position="6"/>
        <end position="25"/>
    </location>
</feature>
<evidence type="ECO:0000256" key="3">
    <source>
        <dbReference type="ARBA" id="ARBA00022692"/>
    </source>
</evidence>
<evidence type="ECO:0000256" key="6">
    <source>
        <dbReference type="SAM" id="Phobius"/>
    </source>
</evidence>
<keyword evidence="9" id="KW-1185">Reference proteome</keyword>
<feature type="domain" description="EamA" evidence="7">
    <location>
        <begin position="5"/>
        <end position="143"/>
    </location>
</feature>
<dbReference type="Proteomes" id="UP001595632">
    <property type="component" value="Unassembled WGS sequence"/>
</dbReference>
<keyword evidence="5 6" id="KW-0472">Membrane</keyword>
<sequence>MIPFIGEIFAILAAFCYAFGSVAATKNAREKGGRGNAVLLSIVLTALFSGGLWLIMGPSLPPIDTGFWIGVAIFVVAGMLATVLGRIFFFRSIELAGAIETGLIRRLIPVFAAVLAILFLGESLTIASALAFVLVFAAVALVVLSNRGQIVADDEDARRAAGERNTGRVLALMSAASYGGSYVARKFAMRWLPDPLIGAFIGAVAAFVWFAVAALFSAAYRRHLSELFRRPTGWQLVAASFVSLGQTAQFVALSFTTVTAVAIIGTIEMFLAAWLAAWVLRTEDRPGPIFALASLMAMAGVIVLALVRT</sequence>
<keyword evidence="2" id="KW-1003">Cell membrane</keyword>
<dbReference type="PANTHER" id="PTHR42920">
    <property type="entry name" value="OS03G0707200 PROTEIN-RELATED"/>
    <property type="match status" value="1"/>
</dbReference>
<feature type="transmembrane region" description="Helical" evidence="6">
    <location>
        <begin position="102"/>
        <end position="120"/>
    </location>
</feature>
<feature type="transmembrane region" description="Helical" evidence="6">
    <location>
        <begin position="37"/>
        <end position="55"/>
    </location>
</feature>
<keyword evidence="4 6" id="KW-1133">Transmembrane helix</keyword>
<dbReference type="SUPFAM" id="SSF103481">
    <property type="entry name" value="Multidrug resistance efflux transporter EmrE"/>
    <property type="match status" value="2"/>
</dbReference>
<keyword evidence="3 6" id="KW-0812">Transmembrane</keyword>
<reference evidence="9" key="1">
    <citation type="journal article" date="2019" name="Int. J. Syst. Evol. Microbiol.">
        <title>The Global Catalogue of Microorganisms (GCM) 10K type strain sequencing project: providing services to taxonomists for standard genome sequencing and annotation.</title>
        <authorList>
            <consortium name="The Broad Institute Genomics Platform"/>
            <consortium name="The Broad Institute Genome Sequencing Center for Infectious Disease"/>
            <person name="Wu L."/>
            <person name="Ma J."/>
        </authorList>
    </citation>
    <scope>NUCLEOTIDE SEQUENCE [LARGE SCALE GENOMIC DNA]</scope>
    <source>
        <strain evidence="9">KCTC 52366</strain>
    </source>
</reference>
<dbReference type="RefSeq" id="WP_275635014.1">
    <property type="nucleotide sequence ID" value="NZ_JARGYD010000016.1"/>
</dbReference>
<proteinExistence type="predicted"/>
<dbReference type="PANTHER" id="PTHR42920:SF5">
    <property type="entry name" value="EAMA DOMAIN-CONTAINING PROTEIN"/>
    <property type="match status" value="1"/>
</dbReference>
<feature type="transmembrane region" description="Helical" evidence="6">
    <location>
        <begin position="126"/>
        <end position="144"/>
    </location>
</feature>
<feature type="transmembrane region" description="Helical" evidence="6">
    <location>
        <begin position="287"/>
        <end position="307"/>
    </location>
</feature>
<evidence type="ECO:0000256" key="5">
    <source>
        <dbReference type="ARBA" id="ARBA00023136"/>
    </source>
</evidence>
<dbReference type="Pfam" id="PF00892">
    <property type="entry name" value="EamA"/>
    <property type="match status" value="1"/>
</dbReference>
<evidence type="ECO:0000256" key="1">
    <source>
        <dbReference type="ARBA" id="ARBA00004651"/>
    </source>
</evidence>
<dbReference type="InterPro" id="IPR000620">
    <property type="entry name" value="EamA_dom"/>
</dbReference>
<feature type="transmembrane region" description="Helical" evidence="6">
    <location>
        <begin position="165"/>
        <end position="184"/>
    </location>
</feature>
<accession>A0ABV7GMH5</accession>
<evidence type="ECO:0000259" key="7">
    <source>
        <dbReference type="Pfam" id="PF00892"/>
    </source>
</evidence>
<name>A0ABV7GMH5_9RHOB</name>
<evidence type="ECO:0000313" key="8">
    <source>
        <dbReference type="EMBL" id="MFC3141295.1"/>
    </source>
</evidence>
<evidence type="ECO:0000256" key="2">
    <source>
        <dbReference type="ARBA" id="ARBA00022475"/>
    </source>
</evidence>
<evidence type="ECO:0000313" key="9">
    <source>
        <dbReference type="Proteomes" id="UP001595632"/>
    </source>
</evidence>
<protein>
    <submittedName>
        <fullName evidence="8">EamA family transporter</fullName>
    </submittedName>
</protein>
<dbReference type="InterPro" id="IPR051258">
    <property type="entry name" value="Diverse_Substrate_Transporter"/>
</dbReference>
<dbReference type="EMBL" id="JBHRTB010000005">
    <property type="protein sequence ID" value="MFC3141295.1"/>
    <property type="molecule type" value="Genomic_DNA"/>
</dbReference>
<evidence type="ECO:0000256" key="4">
    <source>
        <dbReference type="ARBA" id="ARBA00022989"/>
    </source>
</evidence>
<comment type="caution">
    <text evidence="8">The sequence shown here is derived from an EMBL/GenBank/DDBJ whole genome shotgun (WGS) entry which is preliminary data.</text>
</comment>